<dbReference type="AlphaFoldDB" id="V4LP08"/>
<dbReference type="InterPro" id="IPR008271">
    <property type="entry name" value="Ser/Thr_kinase_AS"/>
</dbReference>
<dbReference type="SMART" id="SM00220">
    <property type="entry name" value="S_TKc"/>
    <property type="match status" value="1"/>
</dbReference>
<protein>
    <recommendedName>
        <fullName evidence="7">Protein kinase domain-containing protein</fullName>
    </recommendedName>
</protein>
<evidence type="ECO:0000256" key="3">
    <source>
        <dbReference type="ARBA" id="ARBA00022777"/>
    </source>
</evidence>
<gene>
    <name evidence="8" type="ORF">EUTSA_v10010509mg</name>
</gene>
<dbReference type="CDD" id="cd06606">
    <property type="entry name" value="STKc_MAPKKK"/>
    <property type="match status" value="1"/>
</dbReference>
<dbReference type="PROSITE" id="PS50011">
    <property type="entry name" value="PROTEIN_KINASE_DOM"/>
    <property type="match status" value="1"/>
</dbReference>
<dbReference type="FunFam" id="1.10.510.10:FF:000882">
    <property type="entry name" value="Mitogen-activated protein kinase kinase kinase 17"/>
    <property type="match status" value="1"/>
</dbReference>
<organism evidence="8 9">
    <name type="scientific">Eutrema salsugineum</name>
    <name type="common">Saltwater cress</name>
    <name type="synonym">Sisymbrium salsugineum</name>
    <dbReference type="NCBI Taxonomy" id="72664"/>
    <lineage>
        <taxon>Eukaryota</taxon>
        <taxon>Viridiplantae</taxon>
        <taxon>Streptophyta</taxon>
        <taxon>Embryophyta</taxon>
        <taxon>Tracheophyta</taxon>
        <taxon>Spermatophyta</taxon>
        <taxon>Magnoliopsida</taxon>
        <taxon>eudicotyledons</taxon>
        <taxon>Gunneridae</taxon>
        <taxon>Pentapetalae</taxon>
        <taxon>rosids</taxon>
        <taxon>malvids</taxon>
        <taxon>Brassicales</taxon>
        <taxon>Brassicaceae</taxon>
        <taxon>Eutremeae</taxon>
        <taxon>Eutrema</taxon>
    </lineage>
</organism>
<dbReference type="GO" id="GO:0009414">
    <property type="term" value="P:response to water deprivation"/>
    <property type="evidence" value="ECO:0007669"/>
    <property type="project" value="EnsemblPlants"/>
</dbReference>
<evidence type="ECO:0000256" key="6">
    <source>
        <dbReference type="RuleBase" id="RU000304"/>
    </source>
</evidence>
<dbReference type="Pfam" id="PF00069">
    <property type="entry name" value="Pkinase"/>
    <property type="match status" value="1"/>
</dbReference>
<keyword evidence="6" id="KW-0723">Serine/threonine-protein kinase</keyword>
<evidence type="ECO:0000256" key="1">
    <source>
        <dbReference type="ARBA" id="ARBA00022679"/>
    </source>
</evidence>
<comment type="similarity">
    <text evidence="6">Belongs to the protein kinase superfamily.</text>
</comment>
<dbReference type="OrthoDB" id="8693905at2759"/>
<evidence type="ECO:0000259" key="7">
    <source>
        <dbReference type="PROSITE" id="PS50011"/>
    </source>
</evidence>
<dbReference type="GO" id="GO:0048235">
    <property type="term" value="P:pollen sperm cell differentiation"/>
    <property type="evidence" value="ECO:0007669"/>
    <property type="project" value="EnsemblPlants"/>
</dbReference>
<keyword evidence="1" id="KW-0808">Transferase</keyword>
<dbReference type="GO" id="GO:0009738">
    <property type="term" value="P:abscisic acid-activated signaling pathway"/>
    <property type="evidence" value="ECO:0007669"/>
    <property type="project" value="EnsemblPlants"/>
</dbReference>
<proteinExistence type="inferred from homology"/>
<evidence type="ECO:0000313" key="9">
    <source>
        <dbReference type="Proteomes" id="UP000030689"/>
    </source>
</evidence>
<keyword evidence="4 5" id="KW-0067">ATP-binding</keyword>
<dbReference type="GO" id="GO:0010082">
    <property type="term" value="P:regulation of root meristem growth"/>
    <property type="evidence" value="ECO:0007669"/>
    <property type="project" value="EnsemblPlants"/>
</dbReference>
<dbReference type="OMA" id="RIHSKGF"/>
<dbReference type="GO" id="GO:0005737">
    <property type="term" value="C:cytoplasm"/>
    <property type="evidence" value="ECO:0007669"/>
    <property type="project" value="EnsemblPlants"/>
</dbReference>
<dbReference type="GO" id="GO:0009409">
    <property type="term" value="P:response to cold"/>
    <property type="evidence" value="ECO:0007669"/>
    <property type="project" value="EnsemblPlants"/>
</dbReference>
<dbReference type="STRING" id="72664.V4LP08"/>
<dbReference type="InterPro" id="IPR017441">
    <property type="entry name" value="Protein_kinase_ATP_BS"/>
</dbReference>
<dbReference type="PROSITE" id="PS00107">
    <property type="entry name" value="PROTEIN_KINASE_ATP"/>
    <property type="match status" value="1"/>
</dbReference>
<dbReference type="GO" id="GO:0051301">
    <property type="term" value="P:cell division"/>
    <property type="evidence" value="ECO:0007669"/>
    <property type="project" value="EnsemblPlants"/>
</dbReference>
<dbReference type="GO" id="GO:0090333">
    <property type="term" value="P:regulation of stomatal closure"/>
    <property type="evidence" value="ECO:0007669"/>
    <property type="project" value="EnsemblPlants"/>
</dbReference>
<dbReference type="InterPro" id="IPR011009">
    <property type="entry name" value="Kinase-like_dom_sf"/>
</dbReference>
<dbReference type="PROSITE" id="PS00108">
    <property type="entry name" value="PROTEIN_KINASE_ST"/>
    <property type="match status" value="1"/>
</dbReference>
<dbReference type="PANTHER" id="PTHR48011">
    <property type="entry name" value="CCR4-NOT TRANSCRIPTIONAL COMPLEX SUBUNIT CAF120-RELATED"/>
    <property type="match status" value="1"/>
</dbReference>
<dbReference type="GO" id="GO:0000302">
    <property type="term" value="P:response to reactive oxygen species"/>
    <property type="evidence" value="ECO:0007669"/>
    <property type="project" value="EnsemblPlants"/>
</dbReference>
<dbReference type="Gene3D" id="1.10.510.10">
    <property type="entry name" value="Transferase(Phosphotransferase) domain 1"/>
    <property type="match status" value="1"/>
</dbReference>
<keyword evidence="2 5" id="KW-0547">Nucleotide-binding</keyword>
<feature type="domain" description="Protein kinase" evidence="7">
    <location>
        <begin position="3"/>
        <end position="267"/>
    </location>
</feature>
<dbReference type="InterPro" id="IPR052751">
    <property type="entry name" value="Plant_MAPKKK"/>
</dbReference>
<dbReference type="SUPFAM" id="SSF56112">
    <property type="entry name" value="Protein kinase-like (PK-like)"/>
    <property type="match status" value="1"/>
</dbReference>
<dbReference type="Proteomes" id="UP000030689">
    <property type="component" value="Unassembled WGS sequence"/>
</dbReference>
<dbReference type="GO" id="GO:0051510">
    <property type="term" value="P:regulation of unidimensional cell growth"/>
    <property type="evidence" value="ECO:0007669"/>
    <property type="project" value="EnsemblPlants"/>
</dbReference>
<dbReference type="PANTHER" id="PTHR48011:SF57">
    <property type="entry name" value="PROTEIN KINASE DOMAIN-CONTAINING PROTEIN"/>
    <property type="match status" value="1"/>
</dbReference>
<dbReference type="GO" id="GO:0005524">
    <property type="term" value="F:ATP binding"/>
    <property type="evidence" value="ECO:0007669"/>
    <property type="project" value="UniProtKB-UniRule"/>
</dbReference>
<dbReference type="GO" id="GO:0005634">
    <property type="term" value="C:nucleus"/>
    <property type="evidence" value="ECO:0007669"/>
    <property type="project" value="EnsemblPlants"/>
</dbReference>
<name>V4LP08_EUTSA</name>
<keyword evidence="9" id="KW-1185">Reference proteome</keyword>
<evidence type="ECO:0000256" key="5">
    <source>
        <dbReference type="PROSITE-ProRule" id="PRU10141"/>
    </source>
</evidence>
<dbReference type="EMBL" id="KI517435">
    <property type="protein sequence ID" value="ESQ45494.1"/>
    <property type="molecule type" value="Genomic_DNA"/>
</dbReference>
<dbReference type="KEGG" id="eus:EUTSA_v10010509mg"/>
<dbReference type="eggNOG" id="KOG0198">
    <property type="taxonomic scope" value="Eukaryota"/>
</dbReference>
<dbReference type="GO" id="GO:0004708">
    <property type="term" value="F:MAP kinase kinase activity"/>
    <property type="evidence" value="ECO:0007669"/>
    <property type="project" value="EnsemblPlants"/>
</dbReference>
<evidence type="ECO:0000256" key="2">
    <source>
        <dbReference type="ARBA" id="ARBA00022741"/>
    </source>
</evidence>
<feature type="binding site" evidence="5">
    <location>
        <position position="35"/>
    </location>
    <ligand>
        <name>ATP</name>
        <dbReference type="ChEBI" id="CHEBI:30616"/>
    </ligand>
</feature>
<sequence length="346" mass="38106">MEWVRGETIGYGTFSTVSLATPLNIGELPALMAVKSSDSYGADAIANEKSVLDSLGDCSEIVRCFGEDQTVEKGEKFYNLLLEYASRGSLATQLKKLNGEGLPESTVRRHTGSVLRGLRHIHSNGFAHCDIKLGNILLFGDGAVKIADFGLARRINGELTASKEGVEIRGTPLNMAPESVNDNEYGSAADVWALGCAVVEMFSGKTAWSVKEGSNYMSLLLRIGVGDELPKIPEELSEEGKDFLSKCFVKDPEKRWTAEMLLNHSFVAVDCDDGQKEEFFMKVKEEEEEVSTSPRCPFGFPDWESVSLDSDTQYQPLDSPVERFESLVTESMMPDWSVAGDWVNVR</sequence>
<dbReference type="GO" id="GO:0004674">
    <property type="term" value="F:protein serine/threonine kinase activity"/>
    <property type="evidence" value="ECO:0007669"/>
    <property type="project" value="UniProtKB-KW"/>
</dbReference>
<dbReference type="Gramene" id="ESQ45494">
    <property type="protein sequence ID" value="ESQ45494"/>
    <property type="gene ID" value="EUTSA_v10010509mg"/>
</dbReference>
<evidence type="ECO:0000313" key="8">
    <source>
        <dbReference type="EMBL" id="ESQ45494.1"/>
    </source>
</evidence>
<keyword evidence="3" id="KW-0418">Kinase</keyword>
<dbReference type="GO" id="GO:0009651">
    <property type="term" value="P:response to salt stress"/>
    <property type="evidence" value="ECO:0007669"/>
    <property type="project" value="EnsemblPlants"/>
</dbReference>
<dbReference type="GO" id="GO:0010029">
    <property type="term" value="P:regulation of seed germination"/>
    <property type="evidence" value="ECO:0007669"/>
    <property type="project" value="EnsemblPlants"/>
</dbReference>
<reference evidence="8 9" key="1">
    <citation type="journal article" date="2013" name="Front. Plant Sci.">
        <title>The Reference Genome of the Halophytic Plant Eutrema salsugineum.</title>
        <authorList>
            <person name="Yang R."/>
            <person name="Jarvis D.E."/>
            <person name="Chen H."/>
            <person name="Beilstein M.A."/>
            <person name="Grimwood J."/>
            <person name="Jenkins J."/>
            <person name="Shu S."/>
            <person name="Prochnik S."/>
            <person name="Xin M."/>
            <person name="Ma C."/>
            <person name="Schmutz J."/>
            <person name="Wing R.A."/>
            <person name="Mitchell-Olds T."/>
            <person name="Schumaker K.S."/>
            <person name="Wang X."/>
        </authorList>
    </citation>
    <scope>NUCLEOTIDE SEQUENCE [LARGE SCALE GENOMIC DNA]</scope>
</reference>
<dbReference type="InterPro" id="IPR000719">
    <property type="entry name" value="Prot_kinase_dom"/>
</dbReference>
<dbReference type="GO" id="GO:0019901">
    <property type="term" value="F:protein kinase binding"/>
    <property type="evidence" value="ECO:0007669"/>
    <property type="project" value="EnsemblPlants"/>
</dbReference>
<evidence type="ECO:0000256" key="4">
    <source>
        <dbReference type="ARBA" id="ARBA00022840"/>
    </source>
</evidence>
<accession>V4LP08</accession>